<sequence length="103" mass="11999">MLTTTPEESRLSLWCNNNKFPYFNALKFEAGIETVEDLKKISSEELEDLTELLKLNGEKKEEFVKAVKALPTSSPIQVFFFCRDIFFLRVLYGVIFLQKKELV</sequence>
<dbReference type="AlphaFoldDB" id="X6P2X5"/>
<gene>
    <name evidence="1" type="ORF">RFI_04238</name>
</gene>
<keyword evidence="2" id="KW-1185">Reference proteome</keyword>
<evidence type="ECO:0000313" key="1">
    <source>
        <dbReference type="EMBL" id="ETO32880.1"/>
    </source>
</evidence>
<organism evidence="1 2">
    <name type="scientific">Reticulomyxa filosa</name>
    <dbReference type="NCBI Taxonomy" id="46433"/>
    <lineage>
        <taxon>Eukaryota</taxon>
        <taxon>Sar</taxon>
        <taxon>Rhizaria</taxon>
        <taxon>Retaria</taxon>
        <taxon>Foraminifera</taxon>
        <taxon>Monothalamids</taxon>
        <taxon>Reticulomyxidae</taxon>
        <taxon>Reticulomyxa</taxon>
    </lineage>
</organism>
<protein>
    <recommendedName>
        <fullName evidence="3">SAM domain-containing protein</fullName>
    </recommendedName>
</protein>
<reference evidence="1 2" key="1">
    <citation type="journal article" date="2013" name="Curr. Biol.">
        <title>The Genome of the Foraminiferan Reticulomyxa filosa.</title>
        <authorList>
            <person name="Glockner G."/>
            <person name="Hulsmann N."/>
            <person name="Schleicher M."/>
            <person name="Noegel A.A."/>
            <person name="Eichinger L."/>
            <person name="Gallinger C."/>
            <person name="Pawlowski J."/>
            <person name="Sierra R."/>
            <person name="Euteneuer U."/>
            <person name="Pillet L."/>
            <person name="Moustafa A."/>
            <person name="Platzer M."/>
            <person name="Groth M."/>
            <person name="Szafranski K."/>
            <person name="Schliwa M."/>
        </authorList>
    </citation>
    <scope>NUCLEOTIDE SEQUENCE [LARGE SCALE GENOMIC DNA]</scope>
</reference>
<evidence type="ECO:0008006" key="3">
    <source>
        <dbReference type="Google" id="ProtNLM"/>
    </source>
</evidence>
<dbReference type="EMBL" id="ASPP01003854">
    <property type="protein sequence ID" value="ETO32880.1"/>
    <property type="molecule type" value="Genomic_DNA"/>
</dbReference>
<accession>X6P2X5</accession>
<proteinExistence type="predicted"/>
<dbReference type="Proteomes" id="UP000023152">
    <property type="component" value="Unassembled WGS sequence"/>
</dbReference>
<comment type="caution">
    <text evidence="1">The sequence shown here is derived from an EMBL/GenBank/DDBJ whole genome shotgun (WGS) entry which is preliminary data.</text>
</comment>
<name>X6P2X5_RETFI</name>
<evidence type="ECO:0000313" key="2">
    <source>
        <dbReference type="Proteomes" id="UP000023152"/>
    </source>
</evidence>